<protein>
    <submittedName>
        <fullName evidence="1">Uncharacterized protein</fullName>
    </submittedName>
</protein>
<accession>A0AAE0QPJ7</accession>
<dbReference type="PANTHER" id="PTHR22443:SF14">
    <property type="entry name" value="KAT8 REGULATORY NSL COMPLEX SUBUNIT 1"/>
    <property type="match status" value="1"/>
</dbReference>
<dbReference type="EMBL" id="JAUCMX010000012">
    <property type="protein sequence ID" value="KAK3528616.1"/>
    <property type="molecule type" value="Genomic_DNA"/>
</dbReference>
<gene>
    <name evidence="1" type="ORF">QTP70_005343</name>
</gene>
<organism evidence="1 2">
    <name type="scientific">Hemibagrus guttatus</name>
    <dbReference type="NCBI Taxonomy" id="175788"/>
    <lineage>
        <taxon>Eukaryota</taxon>
        <taxon>Metazoa</taxon>
        <taxon>Chordata</taxon>
        <taxon>Craniata</taxon>
        <taxon>Vertebrata</taxon>
        <taxon>Euteleostomi</taxon>
        <taxon>Actinopterygii</taxon>
        <taxon>Neopterygii</taxon>
        <taxon>Teleostei</taxon>
        <taxon>Ostariophysi</taxon>
        <taxon>Siluriformes</taxon>
        <taxon>Bagridae</taxon>
        <taxon>Hemibagrus</taxon>
    </lineage>
</organism>
<evidence type="ECO:0000313" key="2">
    <source>
        <dbReference type="Proteomes" id="UP001274896"/>
    </source>
</evidence>
<dbReference type="GO" id="GO:0044545">
    <property type="term" value="C:NSL complex"/>
    <property type="evidence" value="ECO:0007669"/>
    <property type="project" value="TreeGrafter"/>
</dbReference>
<comment type="caution">
    <text evidence="1">The sequence shown here is derived from an EMBL/GenBank/DDBJ whole genome shotgun (WGS) entry which is preliminary data.</text>
</comment>
<name>A0AAE0QPJ7_9TELE</name>
<proteinExistence type="predicted"/>
<dbReference type="AlphaFoldDB" id="A0AAE0QPJ7"/>
<dbReference type="InterPro" id="IPR026180">
    <property type="entry name" value="NSL1"/>
</dbReference>
<feature type="non-terminal residue" evidence="1">
    <location>
        <position position="168"/>
    </location>
</feature>
<keyword evidence="2" id="KW-1185">Reference proteome</keyword>
<dbReference type="GO" id="GO:0035035">
    <property type="term" value="F:histone acetyltransferase binding"/>
    <property type="evidence" value="ECO:0007669"/>
    <property type="project" value="TreeGrafter"/>
</dbReference>
<dbReference type="Proteomes" id="UP001274896">
    <property type="component" value="Unassembled WGS sequence"/>
</dbReference>
<evidence type="ECO:0000313" key="1">
    <source>
        <dbReference type="EMBL" id="KAK3528616.1"/>
    </source>
</evidence>
<dbReference type="PANTHER" id="PTHR22443">
    <property type="entry name" value="NON-SPECIFIC LETHAL 1, ISOFORM M"/>
    <property type="match status" value="1"/>
</dbReference>
<reference evidence="1" key="1">
    <citation type="submission" date="2023-06" db="EMBL/GenBank/DDBJ databases">
        <title>Male Hemibagrus guttatus genome.</title>
        <authorList>
            <person name="Bian C."/>
        </authorList>
    </citation>
    <scope>NUCLEOTIDE SEQUENCE</scope>
    <source>
        <strain evidence="1">Male_cb2023</strain>
        <tissue evidence="1">Muscle</tissue>
    </source>
</reference>
<sequence>MICVAERRRIQESMVLRRIRTSNLKRPLVTGPTPIRLERSLRRVVPTVSQSMPLRAQPCANVALLHSPLPPFSGVEALILRERAQQSQRREADIATRLQRLCKRLQVVQAKQIERHVKQQLTGFLHHTVSRSSSSGRRDSISQLLKDSSLPSELAKLHQSGATSLRVA</sequence>